<dbReference type="PANTHER" id="PTHR30177">
    <property type="entry name" value="GLYCINE BETAINE/L-PROLINE TRANSPORT SYSTEM PERMEASE PROTEIN PROW"/>
    <property type="match status" value="1"/>
</dbReference>
<comment type="similarity">
    <text evidence="6">Belongs to the binding-protein-dependent transport system permease family.</text>
</comment>
<feature type="transmembrane region" description="Helical" evidence="6">
    <location>
        <begin position="213"/>
        <end position="232"/>
    </location>
</feature>
<keyword evidence="5 6" id="KW-0472">Membrane</keyword>
<feature type="transmembrane region" description="Helical" evidence="6">
    <location>
        <begin position="168"/>
        <end position="193"/>
    </location>
</feature>
<dbReference type="Pfam" id="PF00528">
    <property type="entry name" value="BPD_transp_1"/>
    <property type="match status" value="1"/>
</dbReference>
<sequence length="247" mass="26145">MNESVEVKEDRLGRLWMAMGLGFAFVAGAWCQQQGFFEFALTHPGDVLRLTKQHIEMVVTAGAIAIGLGVPVGILVTRGFMRRYKEITLNLLGICQTIPSLAIIAIAMGFLGIGVQTAIFGLVIYSIFPIIRNTAAGLADVDPVLLDAGRGMGMTPWQVMVRVEIPNAIYIILAGIRTSLVVMVGTAAVAFLIGGGGLGDLIFTGIALVDPGLMLAGAVPTALLAILTNWLLSKLEKVIVSKGLIKT</sequence>
<dbReference type="FunFam" id="1.10.3720.10:FF:000001">
    <property type="entry name" value="Glycine betaine ABC transporter, permease"/>
    <property type="match status" value="1"/>
</dbReference>
<feature type="transmembrane region" description="Helical" evidence="6">
    <location>
        <begin position="113"/>
        <end position="131"/>
    </location>
</feature>
<dbReference type="RefSeq" id="WP_211334840.1">
    <property type="nucleotide sequence ID" value="NZ_RJVA01000012.1"/>
</dbReference>
<dbReference type="EMBL" id="RJVA01000012">
    <property type="protein sequence ID" value="ROQ92150.1"/>
    <property type="molecule type" value="Genomic_DNA"/>
</dbReference>
<feature type="domain" description="ABC transmembrane type-1" evidence="7">
    <location>
        <begin position="51"/>
        <end position="232"/>
    </location>
</feature>
<keyword evidence="3 6" id="KW-0812">Transmembrane</keyword>
<dbReference type="GO" id="GO:0005886">
    <property type="term" value="C:plasma membrane"/>
    <property type="evidence" value="ECO:0007669"/>
    <property type="project" value="UniProtKB-SubCell"/>
</dbReference>
<protein>
    <submittedName>
        <fullName evidence="8">Osmoprotectant transport system permease protein</fullName>
    </submittedName>
</protein>
<evidence type="ECO:0000256" key="3">
    <source>
        <dbReference type="ARBA" id="ARBA00022692"/>
    </source>
</evidence>
<evidence type="ECO:0000313" key="8">
    <source>
        <dbReference type="EMBL" id="ROQ92150.1"/>
    </source>
</evidence>
<dbReference type="PANTHER" id="PTHR30177:SF4">
    <property type="entry name" value="OSMOPROTECTANT IMPORT PERMEASE PROTEIN OSMW"/>
    <property type="match status" value="1"/>
</dbReference>
<evidence type="ECO:0000256" key="6">
    <source>
        <dbReference type="RuleBase" id="RU363032"/>
    </source>
</evidence>
<proteinExistence type="inferred from homology"/>
<evidence type="ECO:0000313" key="9">
    <source>
        <dbReference type="Proteomes" id="UP000276223"/>
    </source>
</evidence>
<dbReference type="Proteomes" id="UP000276223">
    <property type="component" value="Unassembled WGS sequence"/>
</dbReference>
<comment type="subcellular location">
    <subcellularLocation>
        <location evidence="1 6">Cell membrane</location>
        <topology evidence="1 6">Multi-pass membrane protein</topology>
    </subcellularLocation>
</comment>
<evidence type="ECO:0000256" key="2">
    <source>
        <dbReference type="ARBA" id="ARBA00022448"/>
    </source>
</evidence>
<keyword evidence="4 6" id="KW-1133">Transmembrane helix</keyword>
<dbReference type="InterPro" id="IPR035906">
    <property type="entry name" value="MetI-like_sf"/>
</dbReference>
<dbReference type="GO" id="GO:0031460">
    <property type="term" value="P:glycine betaine transport"/>
    <property type="evidence" value="ECO:0007669"/>
    <property type="project" value="UniProtKB-ARBA"/>
</dbReference>
<keyword evidence="9" id="KW-1185">Reference proteome</keyword>
<evidence type="ECO:0000256" key="5">
    <source>
        <dbReference type="ARBA" id="ARBA00023136"/>
    </source>
</evidence>
<evidence type="ECO:0000256" key="4">
    <source>
        <dbReference type="ARBA" id="ARBA00022989"/>
    </source>
</evidence>
<name>A0A3N1UTV0_9BACT</name>
<evidence type="ECO:0000256" key="1">
    <source>
        <dbReference type="ARBA" id="ARBA00004651"/>
    </source>
</evidence>
<feature type="transmembrane region" description="Helical" evidence="6">
    <location>
        <begin position="12"/>
        <end position="30"/>
    </location>
</feature>
<feature type="transmembrane region" description="Helical" evidence="6">
    <location>
        <begin position="57"/>
        <end position="77"/>
    </location>
</feature>
<dbReference type="InterPro" id="IPR051204">
    <property type="entry name" value="ABC_transp_perm/SBD"/>
</dbReference>
<dbReference type="InterPro" id="IPR000515">
    <property type="entry name" value="MetI-like"/>
</dbReference>
<keyword evidence="2 6" id="KW-0813">Transport</keyword>
<evidence type="ECO:0000259" key="7">
    <source>
        <dbReference type="PROSITE" id="PS50928"/>
    </source>
</evidence>
<dbReference type="AlphaFoldDB" id="A0A3N1UTV0"/>
<comment type="caution">
    <text evidence="8">The sequence shown here is derived from an EMBL/GenBank/DDBJ whole genome shotgun (WGS) entry which is preliminary data.</text>
</comment>
<gene>
    <name evidence="8" type="ORF">EDC27_1834</name>
</gene>
<feature type="transmembrane region" description="Helical" evidence="6">
    <location>
        <begin position="89"/>
        <end position="107"/>
    </location>
</feature>
<dbReference type="CDD" id="cd06261">
    <property type="entry name" value="TM_PBP2"/>
    <property type="match status" value="1"/>
</dbReference>
<accession>A0A3N1UTV0</accession>
<organism evidence="8 9">
    <name type="scientific">Desulfosoma caldarium</name>
    <dbReference type="NCBI Taxonomy" id="610254"/>
    <lineage>
        <taxon>Bacteria</taxon>
        <taxon>Pseudomonadati</taxon>
        <taxon>Thermodesulfobacteriota</taxon>
        <taxon>Syntrophobacteria</taxon>
        <taxon>Syntrophobacterales</taxon>
        <taxon>Syntrophobacteraceae</taxon>
        <taxon>Desulfosoma</taxon>
    </lineage>
</organism>
<dbReference type="SUPFAM" id="SSF161098">
    <property type="entry name" value="MetI-like"/>
    <property type="match status" value="1"/>
</dbReference>
<dbReference type="GO" id="GO:0055085">
    <property type="term" value="P:transmembrane transport"/>
    <property type="evidence" value="ECO:0007669"/>
    <property type="project" value="InterPro"/>
</dbReference>
<dbReference type="PROSITE" id="PS50928">
    <property type="entry name" value="ABC_TM1"/>
    <property type="match status" value="1"/>
</dbReference>
<dbReference type="Gene3D" id="1.10.3720.10">
    <property type="entry name" value="MetI-like"/>
    <property type="match status" value="1"/>
</dbReference>
<reference evidence="8 9" key="1">
    <citation type="submission" date="2018-11" db="EMBL/GenBank/DDBJ databases">
        <title>Genomic Encyclopedia of Type Strains, Phase IV (KMG-IV): sequencing the most valuable type-strain genomes for metagenomic binning, comparative biology and taxonomic classification.</title>
        <authorList>
            <person name="Goeker M."/>
        </authorList>
    </citation>
    <scope>NUCLEOTIDE SEQUENCE [LARGE SCALE GENOMIC DNA]</scope>
    <source>
        <strain evidence="8 9">DSM 22027</strain>
    </source>
</reference>